<protein>
    <submittedName>
        <fullName evidence="2">DUF1772 domain-containing protein</fullName>
    </submittedName>
</protein>
<keyword evidence="1" id="KW-0472">Membrane</keyword>
<evidence type="ECO:0000313" key="3">
    <source>
        <dbReference type="Proteomes" id="UP000278081"/>
    </source>
</evidence>
<dbReference type="RefSeq" id="WP_126911396.1">
    <property type="nucleotide sequence ID" value="NZ_ML133779.1"/>
</dbReference>
<evidence type="ECO:0000313" key="2">
    <source>
        <dbReference type="EMBL" id="RUL99009.1"/>
    </source>
</evidence>
<dbReference type="EMBL" id="RJTJ01000032">
    <property type="protein sequence ID" value="RUL99009.1"/>
    <property type="molecule type" value="Genomic_DNA"/>
</dbReference>
<reference evidence="2 3" key="1">
    <citation type="submission" date="2018-11" db="EMBL/GenBank/DDBJ databases">
        <title>Rhizobium chutanense sp. nov., isolated from root nodules of Phaseolus vulgaris in China.</title>
        <authorList>
            <person name="Huo Y."/>
        </authorList>
    </citation>
    <scope>NUCLEOTIDE SEQUENCE [LARGE SCALE GENOMIC DNA]</scope>
    <source>
        <strain evidence="2 3">C16</strain>
    </source>
</reference>
<dbReference type="OrthoDB" id="428263at2"/>
<dbReference type="Pfam" id="PF08592">
    <property type="entry name" value="Anthrone_oxy"/>
    <property type="match status" value="1"/>
</dbReference>
<proteinExistence type="predicted"/>
<dbReference type="AlphaFoldDB" id="A0A3S0S3Q3"/>
<sequence length="160" mass="17130">MQIVLILSLVAAAIGSGLVAGIFFAFSTFIMTAFSRIPAEQGIAAMNSINVIIVRSPFMGLFVPTAILCIVIAVLAVIDWRGGASLLMLAGAALYVVASFLSTIIFNVPMNDALDKVSGSGPEAMAFWTTYLRDWTWWNHVRTVASLLASVAFVRALMIV</sequence>
<dbReference type="InterPro" id="IPR013901">
    <property type="entry name" value="Anthrone_oxy"/>
</dbReference>
<accession>A0A3S0S3Q3</accession>
<feature type="transmembrane region" description="Helical" evidence="1">
    <location>
        <begin position="137"/>
        <end position="158"/>
    </location>
</feature>
<name>A0A3S0S3Q3_9HYPH</name>
<keyword evidence="1" id="KW-1133">Transmembrane helix</keyword>
<dbReference type="Proteomes" id="UP000278081">
    <property type="component" value="Unassembled WGS sequence"/>
</dbReference>
<feature type="transmembrane region" description="Helical" evidence="1">
    <location>
        <begin position="58"/>
        <end position="78"/>
    </location>
</feature>
<feature type="transmembrane region" description="Helical" evidence="1">
    <location>
        <begin position="85"/>
        <end position="106"/>
    </location>
</feature>
<gene>
    <name evidence="2" type="ORF">EFR84_27375</name>
</gene>
<keyword evidence="1" id="KW-0812">Transmembrane</keyword>
<comment type="caution">
    <text evidence="2">The sequence shown here is derived from an EMBL/GenBank/DDBJ whole genome shotgun (WGS) entry which is preliminary data.</text>
</comment>
<organism evidence="2 3">
    <name type="scientific">Rhizobium chutanense</name>
    <dbReference type="NCBI Taxonomy" id="2035448"/>
    <lineage>
        <taxon>Bacteria</taxon>
        <taxon>Pseudomonadati</taxon>
        <taxon>Pseudomonadota</taxon>
        <taxon>Alphaproteobacteria</taxon>
        <taxon>Hyphomicrobiales</taxon>
        <taxon>Rhizobiaceae</taxon>
        <taxon>Rhizobium/Agrobacterium group</taxon>
        <taxon>Rhizobium</taxon>
    </lineage>
</organism>
<evidence type="ECO:0000256" key="1">
    <source>
        <dbReference type="SAM" id="Phobius"/>
    </source>
</evidence>